<evidence type="ECO:0000256" key="9">
    <source>
        <dbReference type="ARBA" id="ARBA00022723"/>
    </source>
</evidence>
<evidence type="ECO:0000256" key="2">
    <source>
        <dbReference type="ARBA" id="ARBA00004371"/>
    </source>
</evidence>
<evidence type="ECO:0000256" key="13">
    <source>
        <dbReference type="ARBA" id="ARBA00022833"/>
    </source>
</evidence>
<dbReference type="PANTHER" id="PTHR12053:SF3">
    <property type="entry name" value="CARBOXYPEPTIDASE Q"/>
    <property type="match status" value="1"/>
</dbReference>
<keyword evidence="11" id="KW-0378">Hydrolase</keyword>
<keyword evidence="18" id="KW-0458">Lysosome</keyword>
<name>A0A6J4VDN8_9BACT</name>
<dbReference type="GO" id="GO:0006508">
    <property type="term" value="P:proteolysis"/>
    <property type="evidence" value="ECO:0007669"/>
    <property type="project" value="UniProtKB-KW"/>
</dbReference>
<dbReference type="GO" id="GO:0005576">
    <property type="term" value="C:extracellular region"/>
    <property type="evidence" value="ECO:0007669"/>
    <property type="project" value="UniProtKB-SubCell"/>
</dbReference>
<evidence type="ECO:0000256" key="20">
    <source>
        <dbReference type="ARBA" id="ARBA00033328"/>
    </source>
</evidence>
<keyword evidence="14" id="KW-0333">Golgi apparatus</keyword>
<dbReference type="Pfam" id="PF02225">
    <property type="entry name" value="PA"/>
    <property type="match status" value="1"/>
</dbReference>
<keyword evidence="12" id="KW-0256">Endoplasmic reticulum</keyword>
<evidence type="ECO:0000256" key="17">
    <source>
        <dbReference type="ARBA" id="ARBA00023180"/>
    </source>
</evidence>
<dbReference type="Gene3D" id="3.50.30.30">
    <property type="match status" value="1"/>
</dbReference>
<evidence type="ECO:0000256" key="8">
    <source>
        <dbReference type="ARBA" id="ARBA00022670"/>
    </source>
</evidence>
<evidence type="ECO:0000256" key="12">
    <source>
        <dbReference type="ARBA" id="ARBA00022824"/>
    </source>
</evidence>
<evidence type="ECO:0000256" key="3">
    <source>
        <dbReference type="ARBA" id="ARBA00004555"/>
    </source>
</evidence>
<dbReference type="GO" id="GO:0004180">
    <property type="term" value="F:carboxypeptidase activity"/>
    <property type="evidence" value="ECO:0007669"/>
    <property type="project" value="UniProtKB-KW"/>
</dbReference>
<dbReference type="InterPro" id="IPR046450">
    <property type="entry name" value="PA_dom_sf"/>
</dbReference>
<keyword evidence="13" id="KW-0862">Zinc</keyword>
<evidence type="ECO:0000256" key="1">
    <source>
        <dbReference type="ARBA" id="ARBA00004240"/>
    </source>
</evidence>
<dbReference type="GO" id="GO:0046872">
    <property type="term" value="F:metal ion binding"/>
    <property type="evidence" value="ECO:0007669"/>
    <property type="project" value="UniProtKB-KW"/>
</dbReference>
<evidence type="ECO:0000256" key="10">
    <source>
        <dbReference type="ARBA" id="ARBA00022729"/>
    </source>
</evidence>
<dbReference type="Pfam" id="PF04389">
    <property type="entry name" value="Peptidase_M28"/>
    <property type="match status" value="1"/>
</dbReference>
<keyword evidence="8" id="KW-0645">Protease</keyword>
<dbReference type="SUPFAM" id="SSF52025">
    <property type="entry name" value="PA domain"/>
    <property type="match status" value="1"/>
</dbReference>
<dbReference type="EMBL" id="CADCWK010000383">
    <property type="protein sequence ID" value="CAA9576155.1"/>
    <property type="molecule type" value="Genomic_DNA"/>
</dbReference>
<dbReference type="GO" id="GO:0070573">
    <property type="term" value="F:metallodipeptidase activity"/>
    <property type="evidence" value="ECO:0007669"/>
    <property type="project" value="InterPro"/>
</dbReference>
<keyword evidence="7" id="KW-0121">Carboxypeptidase</keyword>
<evidence type="ECO:0000256" key="7">
    <source>
        <dbReference type="ARBA" id="ARBA00022645"/>
    </source>
</evidence>
<accession>A0A6J4VDN8</accession>
<keyword evidence="9" id="KW-0479">Metal-binding</keyword>
<dbReference type="SUPFAM" id="SSF53187">
    <property type="entry name" value="Zn-dependent exopeptidases"/>
    <property type="match status" value="1"/>
</dbReference>
<evidence type="ECO:0000256" key="11">
    <source>
        <dbReference type="ARBA" id="ARBA00022801"/>
    </source>
</evidence>
<evidence type="ECO:0000256" key="14">
    <source>
        <dbReference type="ARBA" id="ARBA00023034"/>
    </source>
</evidence>
<dbReference type="AlphaFoldDB" id="A0A6J4VDN8"/>
<dbReference type="GO" id="GO:0005764">
    <property type="term" value="C:lysosome"/>
    <property type="evidence" value="ECO:0007669"/>
    <property type="project" value="UniProtKB-SubCell"/>
</dbReference>
<comment type="subcellular location">
    <subcellularLocation>
        <location evidence="1">Endoplasmic reticulum</location>
    </subcellularLocation>
    <subcellularLocation>
        <location evidence="3">Golgi apparatus</location>
    </subcellularLocation>
    <subcellularLocation>
        <location evidence="2">Lysosome</location>
    </subcellularLocation>
    <subcellularLocation>
        <location evidence="4">Secreted</location>
    </subcellularLocation>
</comment>
<evidence type="ECO:0000256" key="5">
    <source>
        <dbReference type="ARBA" id="ARBA00014116"/>
    </source>
</evidence>
<evidence type="ECO:0000256" key="4">
    <source>
        <dbReference type="ARBA" id="ARBA00004613"/>
    </source>
</evidence>
<feature type="domain" description="Peptidase M28" evidence="22">
    <location>
        <begin position="230"/>
        <end position="425"/>
    </location>
</feature>
<evidence type="ECO:0000256" key="19">
    <source>
        <dbReference type="ARBA" id="ARBA00025833"/>
    </source>
</evidence>
<dbReference type="InterPro" id="IPR003137">
    <property type="entry name" value="PA_domain"/>
</dbReference>
<dbReference type="InterPro" id="IPR039866">
    <property type="entry name" value="CPQ"/>
</dbReference>
<evidence type="ECO:0000256" key="15">
    <source>
        <dbReference type="ARBA" id="ARBA00023049"/>
    </source>
</evidence>
<evidence type="ECO:0000256" key="6">
    <source>
        <dbReference type="ARBA" id="ARBA00022525"/>
    </source>
</evidence>
<keyword evidence="6" id="KW-0964">Secreted</keyword>
<keyword evidence="16" id="KW-0865">Zymogen</keyword>
<evidence type="ECO:0000313" key="23">
    <source>
        <dbReference type="EMBL" id="CAA9576155.1"/>
    </source>
</evidence>
<proteinExistence type="predicted"/>
<reference evidence="23" key="1">
    <citation type="submission" date="2020-02" db="EMBL/GenBank/DDBJ databases">
        <authorList>
            <person name="Meier V. D."/>
        </authorList>
    </citation>
    <scope>NUCLEOTIDE SEQUENCE</scope>
    <source>
        <strain evidence="23">AVDCRST_MAG33</strain>
    </source>
</reference>
<evidence type="ECO:0000259" key="22">
    <source>
        <dbReference type="Pfam" id="PF04389"/>
    </source>
</evidence>
<evidence type="ECO:0000256" key="18">
    <source>
        <dbReference type="ARBA" id="ARBA00023228"/>
    </source>
</evidence>
<dbReference type="PANTHER" id="PTHR12053">
    <property type="entry name" value="PROTEASE FAMILY M28 PLASMA GLUTAMATE CARBOXYPEPTIDASE-RELATED"/>
    <property type="match status" value="1"/>
</dbReference>
<evidence type="ECO:0000256" key="16">
    <source>
        <dbReference type="ARBA" id="ARBA00023145"/>
    </source>
</evidence>
<comment type="subunit">
    <text evidence="19">Homodimer. The monomeric form is inactive while the homodimer is active.</text>
</comment>
<organism evidence="23">
    <name type="scientific">uncultured Thermomicrobiales bacterium</name>
    <dbReference type="NCBI Taxonomy" id="1645740"/>
    <lineage>
        <taxon>Bacteria</taxon>
        <taxon>Pseudomonadati</taxon>
        <taxon>Thermomicrobiota</taxon>
        <taxon>Thermomicrobia</taxon>
        <taxon>Thermomicrobiales</taxon>
        <taxon>environmental samples</taxon>
    </lineage>
</organism>
<gene>
    <name evidence="23" type="ORF">AVDCRST_MAG33-3073</name>
</gene>
<keyword evidence="15" id="KW-0482">Metalloprotease</keyword>
<protein>
    <recommendedName>
        <fullName evidence="5">Carboxypeptidase Q</fullName>
    </recommendedName>
    <alternativeName>
        <fullName evidence="20">Plasma glutamate carboxypeptidase</fullName>
    </alternativeName>
</protein>
<sequence length="472" mass="50580">MTDDIRALERQLLGDVWTSNAAWDNLVHFCDVIGNRWAGSPSEHAGGEYLRGKLEEYGLSNVRLEPISFGAWERGAASLTMLGPTERSFSVIALPYCPAVDITAEMIDVGNGEQEDFDRLGDSVRGKIAITAAETNPVNARSEKLSHRTDKLRFAEDAGALALVYINQNPGKLHISGAIASPGGGPAAIAGLGTSWEDGSTLLRLAQRADGPVTLRIHTGGTFHENTSYNVVGELPGSRWPDEIVVTGGHYDGHDISQAAMDDGAGTMTTLEAARVLAALPEGSIGRTIRFVLFCGEEVGLFGSWGYTADHEDETAKTRFMLNLDGAGQGRGGTEALTLTGAPDLIPWFEGQAEDMAYRMPVSHRMGPHSDHYPWAIRGVPTATLGSKDDSPGLVGRGWGHTEADTVDKGTPRGLQMSAAVVARLLLRVANAEDFPGRRRSRDEVMTQLTDLGLDEPLRRADRLGLVGGKAE</sequence>
<feature type="domain" description="PA" evidence="21">
    <location>
        <begin position="108"/>
        <end position="201"/>
    </location>
</feature>
<dbReference type="Gene3D" id="3.40.630.10">
    <property type="entry name" value="Zn peptidases"/>
    <property type="match status" value="1"/>
</dbReference>
<dbReference type="InterPro" id="IPR007484">
    <property type="entry name" value="Peptidase_M28"/>
</dbReference>
<keyword evidence="17" id="KW-0325">Glycoprotein</keyword>
<keyword evidence="10" id="KW-0732">Signal</keyword>
<evidence type="ECO:0000259" key="21">
    <source>
        <dbReference type="Pfam" id="PF02225"/>
    </source>
</evidence>